<dbReference type="Proteomes" id="UP001489004">
    <property type="component" value="Unassembled WGS sequence"/>
</dbReference>
<protein>
    <submittedName>
        <fullName evidence="1">Uncharacterized protein</fullName>
    </submittedName>
</protein>
<gene>
    <name evidence="1" type="ORF">WJX72_005279</name>
</gene>
<evidence type="ECO:0000313" key="1">
    <source>
        <dbReference type="EMBL" id="KAK9807649.1"/>
    </source>
</evidence>
<reference evidence="1 2" key="1">
    <citation type="journal article" date="2024" name="Nat. Commun.">
        <title>Phylogenomics reveals the evolutionary origins of lichenization in chlorophyte algae.</title>
        <authorList>
            <person name="Puginier C."/>
            <person name="Libourel C."/>
            <person name="Otte J."/>
            <person name="Skaloud P."/>
            <person name="Haon M."/>
            <person name="Grisel S."/>
            <person name="Petersen M."/>
            <person name="Berrin J.G."/>
            <person name="Delaux P.M."/>
            <person name="Dal Grande F."/>
            <person name="Keller J."/>
        </authorList>
    </citation>
    <scope>NUCLEOTIDE SEQUENCE [LARGE SCALE GENOMIC DNA]</scope>
    <source>
        <strain evidence="1 2">SAG 2043</strain>
    </source>
</reference>
<proteinExistence type="predicted"/>
<accession>A0AAW1PH98</accession>
<comment type="caution">
    <text evidence="1">The sequence shown here is derived from an EMBL/GenBank/DDBJ whole genome shotgun (WGS) entry which is preliminary data.</text>
</comment>
<dbReference type="EMBL" id="JALJOR010000012">
    <property type="protein sequence ID" value="KAK9807649.1"/>
    <property type="molecule type" value="Genomic_DNA"/>
</dbReference>
<sequence>MQSAKATGARDKALFYAAYPSAPSSFGSQAQFIKHVIGEYVGAKAPDAVCQCGYETTPVPASAPSSAPAAGK</sequence>
<name>A0AAW1PH98_9CHLO</name>
<evidence type="ECO:0000313" key="2">
    <source>
        <dbReference type="Proteomes" id="UP001489004"/>
    </source>
</evidence>
<dbReference type="AlphaFoldDB" id="A0AAW1PH98"/>
<keyword evidence="2" id="KW-1185">Reference proteome</keyword>
<organism evidence="1 2">
    <name type="scientific">[Myrmecia] bisecta</name>
    <dbReference type="NCBI Taxonomy" id="41462"/>
    <lineage>
        <taxon>Eukaryota</taxon>
        <taxon>Viridiplantae</taxon>
        <taxon>Chlorophyta</taxon>
        <taxon>core chlorophytes</taxon>
        <taxon>Trebouxiophyceae</taxon>
        <taxon>Trebouxiales</taxon>
        <taxon>Trebouxiaceae</taxon>
        <taxon>Myrmecia</taxon>
    </lineage>
</organism>